<gene>
    <name evidence="2" type="ORF">SAMN04488500_101330</name>
</gene>
<dbReference type="AlphaFoldDB" id="A0A1W1YFV2"/>
<proteinExistence type="predicted"/>
<evidence type="ECO:0000313" key="2">
    <source>
        <dbReference type="EMBL" id="SMC35100.1"/>
    </source>
</evidence>
<protein>
    <recommendedName>
        <fullName evidence="4">DUF3592 domain-containing protein</fullName>
    </recommendedName>
</protein>
<evidence type="ECO:0000256" key="1">
    <source>
        <dbReference type="SAM" id="Phobius"/>
    </source>
</evidence>
<keyword evidence="1" id="KW-0812">Transmembrane</keyword>
<dbReference type="EMBL" id="FWXI01000001">
    <property type="protein sequence ID" value="SMC35100.1"/>
    <property type="molecule type" value="Genomic_DNA"/>
</dbReference>
<dbReference type="RefSeq" id="WP_084573837.1">
    <property type="nucleotide sequence ID" value="NZ_CP155572.1"/>
</dbReference>
<name>A0A1W1YFV2_9FIRM</name>
<dbReference type="STRING" id="112901.SAMN04488500_101330"/>
<sequence length="358" mass="39945">MIPGIGCKLMRIFITLLGAAFMLQAVGSVVLGLSGERTLAVITAIRRELGERGESVPNRYTYIISYTFTTPDGQVVDASTRRIGSSVYVKATGQQQVPVRYFQQLPVFNQLEQDTRLSWGSAILLAAGVFLVVAMNRPCGSEKFASAKVCRKHGTAPAMPQPGKPTGGLIGFSPKINDPAFVRYVNDTSRWAFLFSFILAVIVIAVFYIYGETSREMSNPEALYIGFGIGGMFIAIAALQETGRQRTKNWDGVVVNKKIEQKQRKRDYGNNDYVWEAYTLYAVAIRSDAGETYTISAEDDVTRYQYYQIGDRVRYHKGLNSHEKYDKSKDNIIFCNACASLNDIQDDVCFRCKCPLLK</sequence>
<feature type="transmembrane region" description="Helical" evidence="1">
    <location>
        <begin position="191"/>
        <end position="210"/>
    </location>
</feature>
<keyword evidence="1" id="KW-1133">Transmembrane helix</keyword>
<dbReference type="Proteomes" id="UP000192738">
    <property type="component" value="Unassembled WGS sequence"/>
</dbReference>
<accession>A0A1W1YFV2</accession>
<dbReference type="OrthoDB" id="1493699at2"/>
<organism evidence="2 3">
    <name type="scientific">Sporomusa malonica</name>
    <dbReference type="NCBI Taxonomy" id="112901"/>
    <lineage>
        <taxon>Bacteria</taxon>
        <taxon>Bacillati</taxon>
        <taxon>Bacillota</taxon>
        <taxon>Negativicutes</taxon>
        <taxon>Selenomonadales</taxon>
        <taxon>Sporomusaceae</taxon>
        <taxon>Sporomusa</taxon>
    </lineage>
</organism>
<evidence type="ECO:0000313" key="3">
    <source>
        <dbReference type="Proteomes" id="UP000192738"/>
    </source>
</evidence>
<keyword evidence="3" id="KW-1185">Reference proteome</keyword>
<evidence type="ECO:0008006" key="4">
    <source>
        <dbReference type="Google" id="ProtNLM"/>
    </source>
</evidence>
<feature type="transmembrane region" description="Helical" evidence="1">
    <location>
        <begin position="12"/>
        <end position="33"/>
    </location>
</feature>
<keyword evidence="1" id="KW-0472">Membrane</keyword>
<reference evidence="2 3" key="1">
    <citation type="submission" date="2017-04" db="EMBL/GenBank/DDBJ databases">
        <authorList>
            <person name="Afonso C.L."/>
            <person name="Miller P.J."/>
            <person name="Scott M.A."/>
            <person name="Spackman E."/>
            <person name="Goraichik I."/>
            <person name="Dimitrov K.M."/>
            <person name="Suarez D.L."/>
            <person name="Swayne D.E."/>
        </authorList>
    </citation>
    <scope>NUCLEOTIDE SEQUENCE [LARGE SCALE GENOMIC DNA]</scope>
    <source>
        <strain evidence="2 3">DSM 5090</strain>
    </source>
</reference>
<feature type="transmembrane region" description="Helical" evidence="1">
    <location>
        <begin position="222"/>
        <end position="239"/>
    </location>
</feature>
<feature type="transmembrane region" description="Helical" evidence="1">
    <location>
        <begin position="117"/>
        <end position="135"/>
    </location>
</feature>